<dbReference type="OrthoDB" id="48624at2759"/>
<dbReference type="InParanoid" id="A0A1E7FPU0"/>
<feature type="domain" description="PNPLA" evidence="3">
    <location>
        <begin position="139"/>
        <end position="311"/>
    </location>
</feature>
<keyword evidence="5" id="KW-1185">Reference proteome</keyword>
<dbReference type="Proteomes" id="UP000095751">
    <property type="component" value="Unassembled WGS sequence"/>
</dbReference>
<dbReference type="EMBL" id="KV784355">
    <property type="protein sequence ID" value="OEU20190.1"/>
    <property type="molecule type" value="Genomic_DNA"/>
</dbReference>
<dbReference type="Pfam" id="PF01734">
    <property type="entry name" value="Patatin"/>
    <property type="match status" value="1"/>
</dbReference>
<evidence type="ECO:0000313" key="4">
    <source>
        <dbReference type="EMBL" id="OEU20190.1"/>
    </source>
</evidence>
<evidence type="ECO:0000256" key="2">
    <source>
        <dbReference type="SAM" id="MobiDB-lite"/>
    </source>
</evidence>
<proteinExistence type="predicted"/>
<dbReference type="KEGG" id="fcy:FRACYDRAFT_236259"/>
<feature type="region of interest" description="Disordered" evidence="2">
    <location>
        <begin position="440"/>
        <end position="469"/>
    </location>
</feature>
<evidence type="ECO:0000256" key="1">
    <source>
        <dbReference type="ARBA" id="ARBA00023098"/>
    </source>
</evidence>
<dbReference type="GO" id="GO:0006629">
    <property type="term" value="P:lipid metabolic process"/>
    <property type="evidence" value="ECO:0007669"/>
    <property type="project" value="UniProtKB-KW"/>
</dbReference>
<reference evidence="4 5" key="1">
    <citation type="submission" date="2016-09" db="EMBL/GenBank/DDBJ databases">
        <title>Extensive genetic diversity and differential bi-allelic expression allows diatom success in the polar Southern Ocean.</title>
        <authorList>
            <consortium name="DOE Joint Genome Institute"/>
            <person name="Mock T."/>
            <person name="Otillar R.P."/>
            <person name="Strauss J."/>
            <person name="Dupont C."/>
            <person name="Frickenhaus S."/>
            <person name="Maumus F."/>
            <person name="Mcmullan M."/>
            <person name="Sanges R."/>
            <person name="Schmutz J."/>
            <person name="Toseland A."/>
            <person name="Valas R."/>
            <person name="Veluchamy A."/>
            <person name="Ward B.J."/>
            <person name="Allen A."/>
            <person name="Barry K."/>
            <person name="Falciatore A."/>
            <person name="Ferrante M."/>
            <person name="Fortunato A.E."/>
            <person name="Gloeckner G."/>
            <person name="Gruber A."/>
            <person name="Hipkin R."/>
            <person name="Janech M."/>
            <person name="Kroth P."/>
            <person name="Leese F."/>
            <person name="Lindquist E."/>
            <person name="Lyon B.R."/>
            <person name="Martin J."/>
            <person name="Mayer C."/>
            <person name="Parker M."/>
            <person name="Quesneville H."/>
            <person name="Raymond J."/>
            <person name="Uhlig C."/>
            <person name="Valentin K.U."/>
            <person name="Worden A.Z."/>
            <person name="Armbrust E.V."/>
            <person name="Bowler C."/>
            <person name="Green B."/>
            <person name="Moulton V."/>
            <person name="Van Oosterhout C."/>
            <person name="Grigoriev I."/>
        </authorList>
    </citation>
    <scope>NUCLEOTIDE SEQUENCE [LARGE SCALE GENOMIC DNA]</scope>
    <source>
        <strain evidence="4 5">CCMP1102</strain>
    </source>
</reference>
<dbReference type="InterPro" id="IPR002641">
    <property type="entry name" value="PNPLA_dom"/>
</dbReference>
<evidence type="ECO:0000259" key="3">
    <source>
        <dbReference type="Pfam" id="PF01734"/>
    </source>
</evidence>
<dbReference type="SUPFAM" id="SSF52151">
    <property type="entry name" value="FabD/lysophospholipase-like"/>
    <property type="match status" value="1"/>
</dbReference>
<dbReference type="Gene3D" id="3.40.1090.10">
    <property type="entry name" value="Cytosolic phospholipase A2 catalytic domain"/>
    <property type="match status" value="1"/>
</dbReference>
<evidence type="ECO:0000313" key="5">
    <source>
        <dbReference type="Proteomes" id="UP000095751"/>
    </source>
</evidence>
<gene>
    <name evidence="4" type="ORF">FRACYDRAFT_236259</name>
</gene>
<protein>
    <recommendedName>
        <fullName evidence="3">PNPLA domain-containing protein</fullName>
    </recommendedName>
</protein>
<dbReference type="InterPro" id="IPR016035">
    <property type="entry name" value="Acyl_Trfase/lysoPLipase"/>
</dbReference>
<feature type="compositionally biased region" description="Low complexity" evidence="2">
    <location>
        <begin position="381"/>
        <end position="394"/>
    </location>
</feature>
<organism evidence="4 5">
    <name type="scientific">Fragilariopsis cylindrus CCMP1102</name>
    <dbReference type="NCBI Taxonomy" id="635003"/>
    <lineage>
        <taxon>Eukaryota</taxon>
        <taxon>Sar</taxon>
        <taxon>Stramenopiles</taxon>
        <taxon>Ochrophyta</taxon>
        <taxon>Bacillariophyta</taxon>
        <taxon>Bacillariophyceae</taxon>
        <taxon>Bacillariophycidae</taxon>
        <taxon>Bacillariales</taxon>
        <taxon>Bacillariaceae</taxon>
        <taxon>Fragilariopsis</taxon>
    </lineage>
</organism>
<sequence length="481" mass="51933">MMLLPHLLPLVYASNTFTNIDNHNTPTITTATNTATATISTAATTTTTLREFLMQHDDNHDGSSSSSDENENDDAGGVYLAMAPAFFGFYGYFGALGGIEDALFPVVSVPVPAAESIDEENDKDEYGNTISLLIKNNIIKGVSGASSGAMAAVLLAAGISPNVASKFVSTLELKHFDDWFGLGSLMKGDKFESLMHDFILSSSPIIINKNDNSNDSDNSNNTNSITATIPKRQRQLQLHFEEAYIPVAISVTDILPNYGSTATSTGTLSLSFWNPWSYFYASLPKPKIIKEGPMSRAVRASACFPGLFQPVGWIDYYTSSNRYNGLKEIINTKSATIPTATTNSNSNSNSNSNKIRVLNMVMGGFGTHPHGPLEMTNELFSSSESQDSDHSSTTSIDSVLSLSIINLPSCGPFSMSNGPIAINAAKNVIRDIMDRPIQSMPIMMPSSSSSSINENNDNENDDSRSGSSHHYFLEIDASSYY</sequence>
<accession>A0A1E7FPU0</accession>
<feature type="region of interest" description="Disordered" evidence="2">
    <location>
        <begin position="372"/>
        <end position="394"/>
    </location>
</feature>
<keyword evidence="1" id="KW-0443">Lipid metabolism</keyword>
<dbReference type="AlphaFoldDB" id="A0A1E7FPU0"/>
<name>A0A1E7FPU0_9STRA</name>
<feature type="compositionally biased region" description="Low complexity" evidence="2">
    <location>
        <begin position="440"/>
        <end position="455"/>
    </location>
</feature>